<gene>
    <name evidence="2" type="ORF">GCM10010921_25070</name>
</gene>
<feature type="compositionally biased region" description="Basic and acidic residues" evidence="1">
    <location>
        <begin position="295"/>
        <end position="306"/>
    </location>
</feature>
<evidence type="ECO:0000313" key="2">
    <source>
        <dbReference type="EMBL" id="GGH47954.1"/>
    </source>
</evidence>
<dbReference type="Pfam" id="PF13618">
    <property type="entry name" value="Gluconate_2-dh3"/>
    <property type="match status" value="1"/>
</dbReference>
<feature type="region of interest" description="Disordered" evidence="1">
    <location>
        <begin position="281"/>
        <end position="315"/>
    </location>
</feature>
<dbReference type="Proteomes" id="UP000657592">
    <property type="component" value="Unassembled WGS sequence"/>
</dbReference>
<sequence>MSQPSAAVRTTFPRRTFLGMTIAVGGATVLAGCSVDHDHTLSHRHAQTHHDALRFFTPEEARTVDAVIGRLVPGDENDPGAREAGALYYIDGKLADHEAFAEPTYAKGPFAEGVEAGEQAPPGTIPVAEDQLYRYGFQGADTAPQDLYRESLAALDRLSQEERGASFADLDPATQDEILTVLDDIGQAQEADESGQESDSATGGGPEGGLEESRLAQAAERAFGDVDPGAFFDRIRTDTIEGMFADPHYGGNRGMAGWALIGYPGPRRAWSPAEMVTPTRRVPTPLESLPPMNPDHLHGPAREALEQPRQGVVEG</sequence>
<accession>A0A917II05</accession>
<reference evidence="2" key="2">
    <citation type="submission" date="2020-09" db="EMBL/GenBank/DDBJ databases">
        <authorList>
            <person name="Sun Q."/>
            <person name="Zhou Y."/>
        </authorList>
    </citation>
    <scope>NUCLEOTIDE SEQUENCE</scope>
    <source>
        <strain evidence="2">CGMCC 1.15794</strain>
    </source>
</reference>
<dbReference type="InterPro" id="IPR006311">
    <property type="entry name" value="TAT_signal"/>
</dbReference>
<organism evidence="2 3">
    <name type="scientific">Microbacterium album</name>
    <dbReference type="NCBI Taxonomy" id="2053191"/>
    <lineage>
        <taxon>Bacteria</taxon>
        <taxon>Bacillati</taxon>
        <taxon>Actinomycetota</taxon>
        <taxon>Actinomycetes</taxon>
        <taxon>Micrococcales</taxon>
        <taxon>Microbacteriaceae</taxon>
        <taxon>Microbacterium</taxon>
    </lineage>
</organism>
<dbReference type="AlphaFoldDB" id="A0A917II05"/>
<keyword evidence="3" id="KW-1185">Reference proteome</keyword>
<name>A0A917II05_9MICO</name>
<proteinExistence type="predicted"/>
<evidence type="ECO:0000256" key="1">
    <source>
        <dbReference type="SAM" id="MobiDB-lite"/>
    </source>
</evidence>
<feature type="region of interest" description="Disordered" evidence="1">
    <location>
        <begin position="189"/>
        <end position="211"/>
    </location>
</feature>
<reference evidence="2" key="1">
    <citation type="journal article" date="2014" name="Int. J. Syst. Evol. Microbiol.">
        <title>Complete genome sequence of Corynebacterium casei LMG S-19264T (=DSM 44701T), isolated from a smear-ripened cheese.</title>
        <authorList>
            <consortium name="US DOE Joint Genome Institute (JGI-PGF)"/>
            <person name="Walter F."/>
            <person name="Albersmeier A."/>
            <person name="Kalinowski J."/>
            <person name="Ruckert C."/>
        </authorList>
    </citation>
    <scope>NUCLEOTIDE SEQUENCE</scope>
    <source>
        <strain evidence="2">CGMCC 1.15794</strain>
    </source>
</reference>
<dbReference type="InterPro" id="IPR027056">
    <property type="entry name" value="Gluconate_2DH_su3"/>
</dbReference>
<comment type="caution">
    <text evidence="2">The sequence shown here is derived from an EMBL/GenBank/DDBJ whole genome shotgun (WGS) entry which is preliminary data.</text>
</comment>
<dbReference type="EMBL" id="BMJY01000013">
    <property type="protein sequence ID" value="GGH47954.1"/>
    <property type="molecule type" value="Genomic_DNA"/>
</dbReference>
<protein>
    <submittedName>
        <fullName evidence="2">Gluconate 2-dehydrogenase</fullName>
    </submittedName>
</protein>
<evidence type="ECO:0000313" key="3">
    <source>
        <dbReference type="Proteomes" id="UP000657592"/>
    </source>
</evidence>
<dbReference type="PROSITE" id="PS51318">
    <property type="entry name" value="TAT"/>
    <property type="match status" value="1"/>
</dbReference>